<protein>
    <submittedName>
        <fullName evidence="2">Uncharacterized protein</fullName>
    </submittedName>
</protein>
<accession>A0A7W9WC30</accession>
<evidence type="ECO:0000313" key="2">
    <source>
        <dbReference type="EMBL" id="MBB6059045.1"/>
    </source>
</evidence>
<dbReference type="EMBL" id="JACHGG010000002">
    <property type="protein sequence ID" value="MBB6059045.1"/>
    <property type="molecule type" value="Genomic_DNA"/>
</dbReference>
<name>A0A7W9WC30_9BACT</name>
<dbReference type="RefSeq" id="WP_183402811.1">
    <property type="nucleotide sequence ID" value="NZ_JACHGG010000002.1"/>
</dbReference>
<reference evidence="2 3" key="1">
    <citation type="submission" date="2020-08" db="EMBL/GenBank/DDBJ databases">
        <title>Genomic Encyclopedia of Type Strains, Phase IV (KMG-IV): sequencing the most valuable type-strain genomes for metagenomic binning, comparative biology and taxonomic classification.</title>
        <authorList>
            <person name="Goeker M."/>
        </authorList>
    </citation>
    <scope>NUCLEOTIDE SEQUENCE [LARGE SCALE GENOMIC DNA]</scope>
    <source>
        <strain evidence="2 3">DSM 26718</strain>
    </source>
</reference>
<feature type="region of interest" description="Disordered" evidence="1">
    <location>
        <begin position="42"/>
        <end position="63"/>
    </location>
</feature>
<organism evidence="2 3">
    <name type="scientific">Hymenobacter luteus</name>
    <dbReference type="NCBI Taxonomy" id="1411122"/>
    <lineage>
        <taxon>Bacteria</taxon>
        <taxon>Pseudomonadati</taxon>
        <taxon>Bacteroidota</taxon>
        <taxon>Cytophagia</taxon>
        <taxon>Cytophagales</taxon>
        <taxon>Hymenobacteraceae</taxon>
        <taxon>Hymenobacter</taxon>
    </lineage>
</organism>
<dbReference type="AlphaFoldDB" id="A0A7W9WC30"/>
<sequence>MFYLITIPSSDYDTHLLMKPFLFSLALLTGSGLLAAPAAVAQQTPKATPKTTTKAPSASSTTAGVERDLRVFSDWVNEKVDQAATTARRELPRLTEEFDRQSRRIDKAVDSLTVEGKHEYTIQKGRYKKWATRQDSLDAAASRPATADQAQRRLLGEDVNISRARPTELPDLYFRLIETMRTDRKNWTQAEWSAASAVLSRLNARYEQVREQLPLEERLRIRSLQGEFRTLEKARDVKDVIRE</sequence>
<dbReference type="Proteomes" id="UP000532746">
    <property type="component" value="Unassembled WGS sequence"/>
</dbReference>
<proteinExistence type="predicted"/>
<evidence type="ECO:0000313" key="3">
    <source>
        <dbReference type="Proteomes" id="UP000532746"/>
    </source>
</evidence>
<keyword evidence="3" id="KW-1185">Reference proteome</keyword>
<gene>
    <name evidence="2" type="ORF">HNQ93_001891</name>
</gene>
<evidence type="ECO:0000256" key="1">
    <source>
        <dbReference type="SAM" id="MobiDB-lite"/>
    </source>
</evidence>
<comment type="caution">
    <text evidence="2">The sequence shown here is derived from an EMBL/GenBank/DDBJ whole genome shotgun (WGS) entry which is preliminary data.</text>
</comment>